<dbReference type="InterPro" id="IPR003598">
    <property type="entry name" value="Ig_sub2"/>
</dbReference>
<name>A0A1B0GNA7_PHLPP</name>
<dbReference type="InterPro" id="IPR013783">
    <property type="entry name" value="Ig-like_fold"/>
</dbReference>
<keyword evidence="3" id="KW-1185">Reference proteome</keyword>
<dbReference type="EMBL" id="AJVK01028586">
    <property type="status" value="NOT_ANNOTATED_CDS"/>
    <property type="molecule type" value="Genomic_DNA"/>
</dbReference>
<dbReference type="SUPFAM" id="SSF48726">
    <property type="entry name" value="Immunoglobulin"/>
    <property type="match status" value="2"/>
</dbReference>
<evidence type="ECO:0000313" key="2">
    <source>
        <dbReference type="EnsemblMetazoa" id="PPAI004472-PA"/>
    </source>
</evidence>
<protein>
    <submittedName>
        <fullName evidence="2">Uncharacterized protein</fullName>
    </submittedName>
</protein>
<dbReference type="EMBL" id="AJVK01028587">
    <property type="status" value="NOT_ANNOTATED_CDS"/>
    <property type="molecule type" value="Genomic_DNA"/>
</dbReference>
<feature type="compositionally biased region" description="Basic and acidic residues" evidence="1">
    <location>
        <begin position="49"/>
        <end position="60"/>
    </location>
</feature>
<dbReference type="PANTHER" id="PTHR23279">
    <property type="entry name" value="DEFECTIVE PROBOSCIS EXTENSION RESPONSE DPR -RELATED"/>
    <property type="match status" value="1"/>
</dbReference>
<accession>A0A1B0GNA7</accession>
<dbReference type="VEuPathDB" id="VectorBase:PPAI004472"/>
<dbReference type="Pfam" id="PF13927">
    <property type="entry name" value="Ig_3"/>
    <property type="match status" value="1"/>
</dbReference>
<dbReference type="VEuPathDB" id="VectorBase:PPAPM1_004552"/>
<dbReference type="PANTHER" id="PTHR23279:SF37">
    <property type="entry name" value="DEFECTIVE PROBOSCIS EXTENSION RESPONSE 13, ISOFORM B"/>
    <property type="match status" value="1"/>
</dbReference>
<organism evidence="2 3">
    <name type="scientific">Phlebotomus papatasi</name>
    <name type="common">Sandfly</name>
    <dbReference type="NCBI Taxonomy" id="29031"/>
    <lineage>
        <taxon>Eukaryota</taxon>
        <taxon>Metazoa</taxon>
        <taxon>Ecdysozoa</taxon>
        <taxon>Arthropoda</taxon>
        <taxon>Hexapoda</taxon>
        <taxon>Insecta</taxon>
        <taxon>Pterygota</taxon>
        <taxon>Neoptera</taxon>
        <taxon>Endopterygota</taxon>
        <taxon>Diptera</taxon>
        <taxon>Nematocera</taxon>
        <taxon>Psychodoidea</taxon>
        <taxon>Psychodidae</taxon>
        <taxon>Phlebotomus</taxon>
        <taxon>Phlebotomus</taxon>
    </lineage>
</organism>
<dbReference type="EnsemblMetazoa" id="PPAI004472-RA">
    <property type="protein sequence ID" value="PPAI004472-PA"/>
    <property type="gene ID" value="PPAI004472"/>
</dbReference>
<evidence type="ECO:0000313" key="3">
    <source>
        <dbReference type="Proteomes" id="UP000092462"/>
    </source>
</evidence>
<dbReference type="GO" id="GO:0050808">
    <property type="term" value="P:synapse organization"/>
    <property type="evidence" value="ECO:0007669"/>
    <property type="project" value="TreeGrafter"/>
</dbReference>
<dbReference type="AlphaFoldDB" id="A0A1B0GNA7"/>
<dbReference type="InterPro" id="IPR007110">
    <property type="entry name" value="Ig-like_dom"/>
</dbReference>
<dbReference type="Proteomes" id="UP000092462">
    <property type="component" value="Unassembled WGS sequence"/>
</dbReference>
<dbReference type="Gene3D" id="2.60.40.10">
    <property type="entry name" value="Immunoglobulins"/>
    <property type="match status" value="2"/>
</dbReference>
<evidence type="ECO:0000256" key="1">
    <source>
        <dbReference type="SAM" id="MobiDB-lite"/>
    </source>
</evidence>
<feature type="region of interest" description="Disordered" evidence="1">
    <location>
        <begin position="33"/>
        <end position="60"/>
    </location>
</feature>
<dbReference type="GO" id="GO:0032589">
    <property type="term" value="C:neuron projection membrane"/>
    <property type="evidence" value="ECO:0007669"/>
    <property type="project" value="TreeGrafter"/>
</dbReference>
<reference evidence="2" key="1">
    <citation type="submission" date="2022-08" db="UniProtKB">
        <authorList>
            <consortium name="EnsemblMetazoa"/>
        </authorList>
    </citation>
    <scope>IDENTIFICATION</scope>
    <source>
        <strain evidence="2">Israel</strain>
    </source>
</reference>
<dbReference type="InterPro" id="IPR037448">
    <property type="entry name" value="Zig-8"/>
</dbReference>
<dbReference type="SMART" id="SM00408">
    <property type="entry name" value="IGc2"/>
    <property type="match status" value="2"/>
</dbReference>
<dbReference type="FunFam" id="2.60.40.10:FF:001320">
    <property type="entry name" value="Putative Defective proboscis extension response"/>
    <property type="match status" value="1"/>
</dbReference>
<dbReference type="PROSITE" id="PS50835">
    <property type="entry name" value="IG_LIKE"/>
    <property type="match status" value="1"/>
</dbReference>
<proteinExistence type="predicted"/>
<sequence>MLVLSQTYTPKNKTNARIDFSLGLTNGSISGARVQPTVASDRVTSGKKSKVDNDSRNKQEISLENMDKQENQLGNSDDSHSSGTINGNSELEEMSFETQNYTTVTTQIGSTSTMLTCTVHNIGEGVEWTLQIKFVQLRDSGVYECQVSSHPPSSIMIQLDVVEARAEITGPAEKYLKPGSTLRLACRVQQSTEPPLYIFWYHNNRMINYDSDRGVNVTTEADNRYSELLIEQASYSHAGNYSCVPNSAVLASTVVHIFNGKWDSGGLYFQD</sequence>
<dbReference type="InterPro" id="IPR003599">
    <property type="entry name" value="Ig_sub"/>
</dbReference>
<dbReference type="SMART" id="SM00409">
    <property type="entry name" value="IG"/>
    <property type="match status" value="2"/>
</dbReference>
<dbReference type="InterPro" id="IPR036179">
    <property type="entry name" value="Ig-like_dom_sf"/>
</dbReference>